<evidence type="ECO:0000313" key="1">
    <source>
        <dbReference type="EMBL" id="CAB5178673.1"/>
    </source>
</evidence>
<evidence type="ECO:0008006" key="2">
    <source>
        <dbReference type="Google" id="ProtNLM"/>
    </source>
</evidence>
<proteinExistence type="predicted"/>
<dbReference type="SUPFAM" id="SSF55729">
    <property type="entry name" value="Acyl-CoA N-acyltransferases (Nat)"/>
    <property type="match status" value="1"/>
</dbReference>
<protein>
    <recommendedName>
        <fullName evidence="2">NAT_SF domain containing protein</fullName>
    </recommendedName>
</protein>
<reference evidence="1" key="1">
    <citation type="submission" date="2020-05" db="EMBL/GenBank/DDBJ databases">
        <authorList>
            <person name="Chiriac C."/>
            <person name="Salcher M."/>
            <person name="Ghai R."/>
            <person name="Kavagutti S V."/>
        </authorList>
    </citation>
    <scope>NUCLEOTIDE SEQUENCE</scope>
</reference>
<dbReference type="EMBL" id="LR798205">
    <property type="protein sequence ID" value="CAB5178673.1"/>
    <property type="molecule type" value="Genomic_DNA"/>
</dbReference>
<gene>
    <name evidence="1" type="ORF">UFOVP156_23</name>
</gene>
<name>A0A6J7WCH6_9CAUD</name>
<dbReference type="InterPro" id="IPR016181">
    <property type="entry name" value="Acyl_CoA_acyltransferase"/>
</dbReference>
<accession>A0A6J7WCH6</accession>
<organism evidence="1">
    <name type="scientific">uncultured Caudovirales phage</name>
    <dbReference type="NCBI Taxonomy" id="2100421"/>
    <lineage>
        <taxon>Viruses</taxon>
        <taxon>Duplodnaviria</taxon>
        <taxon>Heunggongvirae</taxon>
        <taxon>Uroviricota</taxon>
        <taxon>Caudoviricetes</taxon>
        <taxon>Peduoviridae</taxon>
        <taxon>Maltschvirus</taxon>
        <taxon>Maltschvirus maltsch</taxon>
    </lineage>
</organism>
<sequence>MNLNRVSATMDMARELAPRLRQADRDEIYSASGLCPEQTLLSAVEGSIRSDAWLLDDGSVAAIAGVYPSAQSDRIGVVWMLASDDAAKFPKRLLQGNKDYVRELLDGRDIVFNYVHQKNVQAQKWLEWLGFTLGEPTPHGVLGELFMPFWLMSQQYQDSVLKTDCEVNHV</sequence>